<comment type="caution">
    <text evidence="1">The sequence shown here is derived from an EMBL/GenBank/DDBJ whole genome shotgun (WGS) entry which is preliminary data.</text>
</comment>
<dbReference type="RefSeq" id="WP_256027985.1">
    <property type="nucleotide sequence ID" value="NZ_JAHLKM010000001.1"/>
</dbReference>
<sequence length="91" mass="9275">MFPQPITLTRVILAVPSGPNAIPTAVSVVGTRGAGLTTIGEHYDSRTPADTDARPIGSPVRDIDDAGIDCCLPAKLSQTGLDTGRGAFEGG</sequence>
<organism evidence="1 2">
    <name type="scientific">Natronomonas aquatica</name>
    <dbReference type="NCBI Taxonomy" id="2841590"/>
    <lineage>
        <taxon>Archaea</taxon>
        <taxon>Methanobacteriati</taxon>
        <taxon>Methanobacteriota</taxon>
        <taxon>Stenosarchaea group</taxon>
        <taxon>Halobacteria</taxon>
        <taxon>Halobacteriales</taxon>
        <taxon>Natronomonadaceae</taxon>
        <taxon>Natronomonas</taxon>
    </lineage>
</organism>
<protein>
    <submittedName>
        <fullName evidence="1">Uncharacterized protein</fullName>
    </submittedName>
</protein>
<proteinExistence type="predicted"/>
<gene>
    <name evidence="1" type="ORF">KM295_00920</name>
</gene>
<dbReference type="Proteomes" id="UP001139494">
    <property type="component" value="Unassembled WGS sequence"/>
</dbReference>
<reference evidence="1" key="1">
    <citation type="journal article" date="2023" name="Front. Microbiol.">
        <title>Genomic-based phylogenetic and metabolic analyses of the genus Natronomonas, and description of Natronomonas aquatica sp. nov.</title>
        <authorList>
            <person name="Garcia-Roldan A."/>
            <person name="Duran-Viseras A."/>
            <person name="de la Haba R.R."/>
            <person name="Corral P."/>
            <person name="Sanchez-Porro C."/>
            <person name="Ventosa A."/>
        </authorList>
    </citation>
    <scope>NUCLEOTIDE SEQUENCE</scope>
    <source>
        <strain evidence="1">F2-12</strain>
    </source>
</reference>
<dbReference type="AlphaFoldDB" id="A0A9R1CQM1"/>
<evidence type="ECO:0000313" key="2">
    <source>
        <dbReference type="Proteomes" id="UP001139494"/>
    </source>
</evidence>
<accession>A0A9R1CQM1</accession>
<keyword evidence="2" id="KW-1185">Reference proteome</keyword>
<name>A0A9R1CQM1_9EURY</name>
<dbReference type="EMBL" id="JAHLKM010000001">
    <property type="protein sequence ID" value="MCQ4332067.1"/>
    <property type="molecule type" value="Genomic_DNA"/>
</dbReference>
<evidence type="ECO:0000313" key="1">
    <source>
        <dbReference type="EMBL" id="MCQ4332067.1"/>
    </source>
</evidence>